<dbReference type="GO" id="GO:0000976">
    <property type="term" value="F:transcription cis-regulatory region binding"/>
    <property type="evidence" value="ECO:0007669"/>
    <property type="project" value="TreeGrafter"/>
</dbReference>
<dbReference type="PANTHER" id="PTHR30055">
    <property type="entry name" value="HTH-TYPE TRANSCRIPTIONAL REGULATOR RUTR"/>
    <property type="match status" value="1"/>
</dbReference>
<organism evidence="6 7">
    <name type="scientific">Sphingorhabdus contaminans</name>
    <dbReference type="NCBI Taxonomy" id="1343899"/>
    <lineage>
        <taxon>Bacteria</taxon>
        <taxon>Pseudomonadati</taxon>
        <taxon>Pseudomonadota</taxon>
        <taxon>Alphaproteobacteria</taxon>
        <taxon>Sphingomonadales</taxon>
        <taxon>Sphingomonadaceae</taxon>
        <taxon>Sphingorhabdus</taxon>
    </lineage>
</organism>
<evidence type="ECO:0000256" key="4">
    <source>
        <dbReference type="PROSITE-ProRule" id="PRU00335"/>
    </source>
</evidence>
<dbReference type="InterPro" id="IPR001647">
    <property type="entry name" value="HTH_TetR"/>
</dbReference>
<accession>A0A553WGZ0</accession>
<evidence type="ECO:0000256" key="2">
    <source>
        <dbReference type="ARBA" id="ARBA00023125"/>
    </source>
</evidence>
<proteinExistence type="predicted"/>
<dbReference type="Gene3D" id="1.10.357.10">
    <property type="entry name" value="Tetracycline Repressor, domain 2"/>
    <property type="match status" value="1"/>
</dbReference>
<dbReference type="OrthoDB" id="7056813at2"/>
<dbReference type="AlphaFoldDB" id="A0A553WGZ0"/>
<feature type="domain" description="HTH tetR-type" evidence="5">
    <location>
        <begin position="38"/>
        <end position="98"/>
    </location>
</feature>
<evidence type="ECO:0000313" key="7">
    <source>
        <dbReference type="Proteomes" id="UP000320160"/>
    </source>
</evidence>
<gene>
    <name evidence="6" type="ORF">FOM92_00510</name>
</gene>
<dbReference type="Pfam" id="PF00440">
    <property type="entry name" value="TetR_N"/>
    <property type="match status" value="1"/>
</dbReference>
<feature type="DNA-binding region" description="H-T-H motif" evidence="4">
    <location>
        <begin position="61"/>
        <end position="80"/>
    </location>
</feature>
<dbReference type="PANTHER" id="PTHR30055:SF220">
    <property type="entry name" value="TETR-FAMILY REGULATORY PROTEIN"/>
    <property type="match status" value="1"/>
</dbReference>
<name>A0A553WGZ0_9SPHN</name>
<dbReference type="Pfam" id="PF13305">
    <property type="entry name" value="TetR_C_33"/>
    <property type="match status" value="1"/>
</dbReference>
<evidence type="ECO:0000313" key="6">
    <source>
        <dbReference type="EMBL" id="TSB03963.1"/>
    </source>
</evidence>
<keyword evidence="7" id="KW-1185">Reference proteome</keyword>
<sequence length="246" mass="27008">MRGRVEDKYNAHAVCRAVFKPEAVPFPMTPGPDQPARVDLREACIAEATAIIELRGIESLSLREVARRLGVSHQAPYRHFPSRDHVLAEVIRRSFAEFAAALNAPPRTDNVGADALAMGMAYVQFALSRPLQYRLIFGGALPDPERHGEMLNGARAAFGVLQNLLTRIFTERGQPFDQEAVNREALFIWSSLHGIVSLMRSDALDTLELSPDTRNGFAMIALQRVGVALGVAPSLTPGPQAKETER</sequence>
<dbReference type="SUPFAM" id="SSF48498">
    <property type="entry name" value="Tetracyclin repressor-like, C-terminal domain"/>
    <property type="match status" value="1"/>
</dbReference>
<comment type="caution">
    <text evidence="6">The sequence shown here is derived from an EMBL/GenBank/DDBJ whole genome shotgun (WGS) entry which is preliminary data.</text>
</comment>
<dbReference type="PROSITE" id="PS50977">
    <property type="entry name" value="HTH_TETR_2"/>
    <property type="match status" value="1"/>
</dbReference>
<dbReference type="InterPro" id="IPR025996">
    <property type="entry name" value="MT1864/Rv1816-like_C"/>
</dbReference>
<dbReference type="GO" id="GO:0003700">
    <property type="term" value="F:DNA-binding transcription factor activity"/>
    <property type="evidence" value="ECO:0007669"/>
    <property type="project" value="TreeGrafter"/>
</dbReference>
<evidence type="ECO:0000256" key="3">
    <source>
        <dbReference type="ARBA" id="ARBA00023163"/>
    </source>
</evidence>
<reference evidence="6 7" key="1">
    <citation type="submission" date="2019-07" db="EMBL/GenBank/DDBJ databases">
        <authorList>
            <person name="Park M."/>
        </authorList>
    </citation>
    <scope>NUCLEOTIDE SEQUENCE [LARGE SCALE GENOMIC DNA]</scope>
    <source>
        <strain evidence="6 7">KCTC32445</strain>
    </source>
</reference>
<keyword evidence="2 4" id="KW-0238">DNA-binding</keyword>
<protein>
    <submittedName>
        <fullName evidence="6">TetR/AcrR family transcriptional regulator</fullName>
    </submittedName>
</protein>
<dbReference type="SUPFAM" id="SSF46689">
    <property type="entry name" value="Homeodomain-like"/>
    <property type="match status" value="1"/>
</dbReference>
<evidence type="ECO:0000256" key="1">
    <source>
        <dbReference type="ARBA" id="ARBA00023015"/>
    </source>
</evidence>
<evidence type="ECO:0000259" key="5">
    <source>
        <dbReference type="PROSITE" id="PS50977"/>
    </source>
</evidence>
<dbReference type="Proteomes" id="UP000320160">
    <property type="component" value="Unassembled WGS sequence"/>
</dbReference>
<keyword evidence="1" id="KW-0805">Transcription regulation</keyword>
<dbReference type="InterPro" id="IPR036271">
    <property type="entry name" value="Tet_transcr_reg_TetR-rel_C_sf"/>
</dbReference>
<dbReference type="InterPro" id="IPR009057">
    <property type="entry name" value="Homeodomain-like_sf"/>
</dbReference>
<keyword evidence="3" id="KW-0804">Transcription</keyword>
<dbReference type="InterPro" id="IPR050109">
    <property type="entry name" value="HTH-type_TetR-like_transc_reg"/>
</dbReference>
<dbReference type="EMBL" id="VKKU01000001">
    <property type="protein sequence ID" value="TSB03963.1"/>
    <property type="molecule type" value="Genomic_DNA"/>
</dbReference>